<accession>A0A085V4B7</accession>
<dbReference type="AlphaFoldDB" id="A0A085V4B7"/>
<evidence type="ECO:0008006" key="3">
    <source>
        <dbReference type="Google" id="ProtNLM"/>
    </source>
</evidence>
<proteinExistence type="predicted"/>
<evidence type="ECO:0000313" key="1">
    <source>
        <dbReference type="EMBL" id="KFE50280.1"/>
    </source>
</evidence>
<dbReference type="PATRIC" id="fig|317.174.peg.3633"/>
<dbReference type="RefSeq" id="WP_047576627.1">
    <property type="nucleotide sequence ID" value="NZ_JPQT01000112.1"/>
</dbReference>
<reference evidence="1 2" key="1">
    <citation type="submission" date="2014-07" db="EMBL/GenBank/DDBJ databases">
        <title>Draft Genome Sequences of Environmental Pseudomonas syringae strains.</title>
        <authorList>
            <person name="Baltrus D.A."/>
            <person name="Berge O."/>
            <person name="Morris C."/>
        </authorList>
    </citation>
    <scope>NUCLEOTIDE SEQUENCE [LARGE SCALE GENOMIC DNA]</scope>
    <source>
        <strain evidence="1 2">CEB003</strain>
    </source>
</reference>
<evidence type="ECO:0000313" key="2">
    <source>
        <dbReference type="Proteomes" id="UP000028643"/>
    </source>
</evidence>
<gene>
    <name evidence="1" type="ORF">IV02_17790</name>
</gene>
<name>A0A085V4B7_PSESX</name>
<organism evidence="1 2">
    <name type="scientific">Pseudomonas syringae</name>
    <dbReference type="NCBI Taxonomy" id="317"/>
    <lineage>
        <taxon>Bacteria</taxon>
        <taxon>Pseudomonadati</taxon>
        <taxon>Pseudomonadota</taxon>
        <taxon>Gammaproteobacteria</taxon>
        <taxon>Pseudomonadales</taxon>
        <taxon>Pseudomonadaceae</taxon>
        <taxon>Pseudomonas</taxon>
    </lineage>
</organism>
<comment type="caution">
    <text evidence="1">The sequence shown here is derived from an EMBL/GenBank/DDBJ whole genome shotgun (WGS) entry which is preliminary data.</text>
</comment>
<dbReference type="Proteomes" id="UP000028643">
    <property type="component" value="Unassembled WGS sequence"/>
</dbReference>
<dbReference type="EMBL" id="JPQT01000112">
    <property type="protein sequence ID" value="KFE50280.1"/>
    <property type="molecule type" value="Genomic_DNA"/>
</dbReference>
<sequence>MNNQPAVQEYQDVLKAAALTFLERHHCEHLGNDQQLIARTVRHLVADYDVLTQLAEKMVHLAYSDMHAIRDRQRLDILNSSTTHSVIVDPTTGHAWAIPVSLIYERIINAPDNGRYRLANS</sequence>
<protein>
    <recommendedName>
        <fullName evidence="3">Prophage PssSM-01</fullName>
    </recommendedName>
</protein>